<reference evidence="2 3" key="1">
    <citation type="submission" date="2016-10" db="EMBL/GenBank/DDBJ databases">
        <title>Complete genome sequences of three Cupriavidus strains isolated from various Malaysian environments.</title>
        <authorList>
            <person name="Abdullah A.A.-A."/>
            <person name="Shafie N.A.H."/>
            <person name="Lau N.S."/>
        </authorList>
    </citation>
    <scope>NUCLEOTIDE SEQUENCE [LARGE SCALE GENOMIC DNA]</scope>
    <source>
        <strain evidence="2 3">USMAA1020</strain>
    </source>
</reference>
<evidence type="ECO:0000256" key="1">
    <source>
        <dbReference type="SAM" id="MobiDB-lite"/>
    </source>
</evidence>
<keyword evidence="3" id="KW-1185">Reference proteome</keyword>
<dbReference type="InterPro" id="IPR009414">
    <property type="entry name" value="DUF1064"/>
</dbReference>
<dbReference type="RefSeq" id="WP_071070860.1">
    <property type="nucleotide sequence ID" value="NZ_CP017754.1"/>
</dbReference>
<evidence type="ECO:0000313" key="3">
    <source>
        <dbReference type="Proteomes" id="UP000177515"/>
    </source>
</evidence>
<feature type="region of interest" description="Disordered" evidence="1">
    <location>
        <begin position="1"/>
        <end position="25"/>
    </location>
</feature>
<protein>
    <submittedName>
        <fullName evidence="2">FAA1, Long-chain acyl-CoA synthetase</fullName>
    </submittedName>
</protein>
<name>A0ABM6F953_9BURK</name>
<dbReference type="EMBL" id="CP017754">
    <property type="protein sequence ID" value="AOZ08159.1"/>
    <property type="molecule type" value="Genomic_DNA"/>
</dbReference>
<dbReference type="Pfam" id="PF06356">
    <property type="entry name" value="DUF1064"/>
    <property type="match status" value="1"/>
</dbReference>
<evidence type="ECO:0000313" key="2">
    <source>
        <dbReference type="EMBL" id="AOZ08159.1"/>
    </source>
</evidence>
<dbReference type="Proteomes" id="UP000177515">
    <property type="component" value="Chromosome 1"/>
</dbReference>
<gene>
    <name evidence="2" type="ORF">BKK80_13860</name>
</gene>
<proteinExistence type="predicted"/>
<organism evidence="2 3">
    <name type="scientific">Cupriavidus malaysiensis</name>
    <dbReference type="NCBI Taxonomy" id="367825"/>
    <lineage>
        <taxon>Bacteria</taxon>
        <taxon>Pseudomonadati</taxon>
        <taxon>Pseudomonadota</taxon>
        <taxon>Betaproteobacteria</taxon>
        <taxon>Burkholderiales</taxon>
        <taxon>Burkholderiaceae</taxon>
        <taxon>Cupriavidus</taxon>
    </lineage>
</organism>
<sequence length="119" mass="13378">MGHASGAARGKSKYGNRRVTLNGEKFDSQREMERYSHLRLMERAGLIGGLRRQVAFELAPAVVIQGRKRPPLRYVADFVYREAGAELDTIEDSKGAITEAYRIKRHLMAALGFAIKETK</sequence>
<accession>A0ABM6F953</accession>